<comment type="subcellular location">
    <subcellularLocation>
        <location evidence="6">Cytoplasm</location>
    </subcellularLocation>
</comment>
<dbReference type="GO" id="GO:0005524">
    <property type="term" value="F:ATP binding"/>
    <property type="evidence" value="ECO:0007669"/>
    <property type="project" value="UniProtKB-KW"/>
</dbReference>
<keyword evidence="4 6" id="KW-0418">Kinase</keyword>
<comment type="catalytic activity">
    <reaction evidence="6">
        <text>acetate + ATP = acetyl phosphate + ADP</text>
        <dbReference type="Rhea" id="RHEA:11352"/>
        <dbReference type="ChEBI" id="CHEBI:22191"/>
        <dbReference type="ChEBI" id="CHEBI:30089"/>
        <dbReference type="ChEBI" id="CHEBI:30616"/>
        <dbReference type="ChEBI" id="CHEBI:456216"/>
        <dbReference type="EC" id="2.7.2.1"/>
    </reaction>
</comment>
<gene>
    <name evidence="6" type="primary">ackA</name>
    <name evidence="8" type="ORF">HMPREF9943_01567</name>
</gene>
<evidence type="ECO:0000256" key="1">
    <source>
        <dbReference type="ARBA" id="ARBA00008748"/>
    </source>
</evidence>
<dbReference type="EMBL" id="AGEJ01000024">
    <property type="protein sequence ID" value="EMD16164.1"/>
    <property type="molecule type" value="Genomic_DNA"/>
</dbReference>
<dbReference type="PRINTS" id="PR00471">
    <property type="entry name" value="ACETATEKNASE"/>
</dbReference>
<feature type="active site" description="Proton donor/acceptor" evidence="6">
    <location>
        <position position="146"/>
    </location>
</feature>
<dbReference type="PANTHER" id="PTHR21060">
    <property type="entry name" value="ACETATE KINASE"/>
    <property type="match status" value="1"/>
</dbReference>
<dbReference type="UniPathway" id="UPA00340">
    <property type="reaction ID" value="UER00458"/>
</dbReference>
<dbReference type="GO" id="GO:0005737">
    <property type="term" value="C:cytoplasm"/>
    <property type="evidence" value="ECO:0007669"/>
    <property type="project" value="UniProtKB-SubCell"/>
</dbReference>
<keyword evidence="9" id="KW-1185">Reference proteome</keyword>
<sequence>MTKVMSVNAGSSSLKFQLFEMPEEKVICSGIVERIGLEMGAFSIKHNDHKKEVQQPITDHGVAVDLLLKALVAEKVVTRLDEIDAVGHRIVQGGPYFADSAIVDEDVERKVEELAELAPLHNPAHLIGYRAFKKALPGVKHVFTFDTAFHQTMDPERYLYPLPYEYYTDYKVRKYGAHGTSHKYVSEQVIERLGNPKHSKVIVCHLGNGASLSAVEDGKCIDTSMGFTPLAGVMMGGRCGSVDPSIMPYLCKKLNKTPDELLDIYNHESGMKGVSGISSDSRDIENALFNKDGKATKEQMERAALTCELYTRIVSKYIGEYYVELGGCDAIAFTAGVGEHAAYLRKMIIDKCSKAFNVFLDDQLNDAHGNSEGLISSSSSKIACYVIPTDEEVVIARDTVRLLEL</sequence>
<dbReference type="eggNOG" id="COG0282">
    <property type="taxonomic scope" value="Bacteria"/>
</dbReference>
<feature type="site" description="Transition state stabilizer" evidence="6">
    <location>
        <position position="238"/>
    </location>
</feature>
<keyword evidence="6" id="KW-0963">Cytoplasm</keyword>
<dbReference type="Proteomes" id="UP000011758">
    <property type="component" value="Unassembled WGS sequence"/>
</dbReference>
<feature type="binding site" evidence="6">
    <location>
        <position position="89"/>
    </location>
    <ligand>
        <name>substrate</name>
    </ligand>
</feature>
<evidence type="ECO:0000256" key="7">
    <source>
        <dbReference type="RuleBase" id="RU003835"/>
    </source>
</evidence>
<dbReference type="GO" id="GO:0006085">
    <property type="term" value="P:acetyl-CoA biosynthetic process"/>
    <property type="evidence" value="ECO:0007669"/>
    <property type="project" value="UniProtKB-UniRule"/>
</dbReference>
<dbReference type="AlphaFoldDB" id="M2PKR0"/>
<feature type="binding site" evidence="6">
    <location>
        <position position="8"/>
    </location>
    <ligand>
        <name>Mg(2+)</name>
        <dbReference type="ChEBI" id="CHEBI:18420"/>
    </ligand>
</feature>
<dbReference type="GO" id="GO:0000287">
    <property type="term" value="F:magnesium ion binding"/>
    <property type="evidence" value="ECO:0007669"/>
    <property type="project" value="UniProtKB-UniRule"/>
</dbReference>
<dbReference type="InterPro" id="IPR004372">
    <property type="entry name" value="Ac/propionate_kinase"/>
</dbReference>
<dbReference type="OrthoDB" id="9802453at2"/>
<comment type="similarity">
    <text evidence="1 6 7">Belongs to the acetokinase family.</text>
</comment>
<evidence type="ECO:0000256" key="4">
    <source>
        <dbReference type="ARBA" id="ARBA00022777"/>
    </source>
</evidence>
<comment type="cofactor">
    <cofactor evidence="6">
        <name>Mg(2+)</name>
        <dbReference type="ChEBI" id="CHEBI:18420"/>
    </cofactor>
    <cofactor evidence="6">
        <name>Mn(2+)</name>
        <dbReference type="ChEBI" id="CHEBI:29035"/>
    </cofactor>
    <text evidence="6">Mg(2+). Can also accept Mn(2+).</text>
</comment>
<dbReference type="PROSITE" id="PS01075">
    <property type="entry name" value="ACETATE_KINASE_1"/>
    <property type="match status" value="1"/>
</dbReference>
<feature type="binding site" evidence="6">
    <location>
        <begin position="336"/>
        <end position="340"/>
    </location>
    <ligand>
        <name>ATP</name>
        <dbReference type="ChEBI" id="CHEBI:30616"/>
    </ligand>
</feature>
<evidence type="ECO:0000313" key="8">
    <source>
        <dbReference type="EMBL" id="EMD16164.1"/>
    </source>
</evidence>
<dbReference type="STRING" id="999415.HMPREF9943_01567"/>
<proteinExistence type="inferred from homology"/>
<dbReference type="CDD" id="cd24010">
    <property type="entry name" value="ASKHA_NBD_AcK_PK"/>
    <property type="match status" value="1"/>
</dbReference>
<feature type="site" description="Transition state stabilizer" evidence="6">
    <location>
        <position position="178"/>
    </location>
</feature>
<dbReference type="HAMAP" id="MF_00020">
    <property type="entry name" value="Acetate_kinase"/>
    <property type="match status" value="1"/>
</dbReference>
<dbReference type="PATRIC" id="fig|999415.3.peg.1595"/>
<dbReference type="InterPro" id="IPR023865">
    <property type="entry name" value="Aliphatic_acid_kinase_CS"/>
</dbReference>
<keyword evidence="6" id="KW-0479">Metal-binding</keyword>
<accession>M2PKR0</accession>
<dbReference type="RefSeq" id="WP_004803793.1">
    <property type="nucleotide sequence ID" value="NZ_KB446649.1"/>
</dbReference>
<evidence type="ECO:0000256" key="6">
    <source>
        <dbReference type="HAMAP-Rule" id="MF_00020"/>
    </source>
</evidence>
<feature type="binding site" evidence="6">
    <location>
        <begin position="205"/>
        <end position="209"/>
    </location>
    <ligand>
        <name>ATP</name>
        <dbReference type="ChEBI" id="CHEBI:30616"/>
    </ligand>
</feature>
<evidence type="ECO:0000313" key="9">
    <source>
        <dbReference type="Proteomes" id="UP000011758"/>
    </source>
</evidence>
<reference evidence="8 9" key="1">
    <citation type="submission" date="2013-02" db="EMBL/GenBank/DDBJ databases">
        <title>The Genome Sequence of Lactobacillus catenaformis F0143.</title>
        <authorList>
            <consortium name="The Broad Institute Genome Sequencing Platform"/>
            <person name="Earl A."/>
            <person name="Ward D."/>
            <person name="Feldgarden M."/>
            <person name="Gevers D."/>
            <person name="Izard J."/>
            <person name="Blanton J.M."/>
            <person name="Mathney J."/>
            <person name="Dewhirst F.E."/>
            <person name="Young S.K."/>
            <person name="Zeng Q."/>
            <person name="Gargeya S."/>
            <person name="Fitzgerald M."/>
            <person name="Haas B."/>
            <person name="Abouelleil A."/>
            <person name="Alvarado L."/>
            <person name="Arachchi H.M."/>
            <person name="Berlin A."/>
            <person name="Chapman S.B."/>
            <person name="Gearin G."/>
            <person name="Goldberg J."/>
            <person name="Griggs A."/>
            <person name="Gujja S."/>
            <person name="Hansen M."/>
            <person name="Heiman D."/>
            <person name="Howarth C."/>
            <person name="Larimer J."/>
            <person name="Lui A."/>
            <person name="MacDonald P.J.P."/>
            <person name="McCowen C."/>
            <person name="Montmayeur A."/>
            <person name="Murphy C."/>
            <person name="Neiman D."/>
            <person name="Pearson M."/>
            <person name="Priest M."/>
            <person name="Roberts A."/>
            <person name="Saif S."/>
            <person name="Shea T."/>
            <person name="Sisk P."/>
            <person name="Stolte C."/>
            <person name="Sykes S."/>
            <person name="Wortman J."/>
            <person name="Nusbaum C."/>
            <person name="Birren B."/>
        </authorList>
    </citation>
    <scope>NUCLEOTIDE SEQUENCE [LARGE SCALE GENOMIC DNA]</scope>
    <source>
        <strain evidence="8 9">OT 569</strain>
    </source>
</reference>
<dbReference type="Pfam" id="PF00871">
    <property type="entry name" value="Acetate_kinase"/>
    <property type="match status" value="1"/>
</dbReference>
<comment type="function">
    <text evidence="6">Catalyzes the formation of acetyl phosphate from acetate and ATP. Can also catalyze the reverse reaction.</text>
</comment>
<dbReference type="PIRSF" id="PIRSF000722">
    <property type="entry name" value="Acetate_prop_kin"/>
    <property type="match status" value="1"/>
</dbReference>
<keyword evidence="3 6" id="KW-0547">Nucleotide-binding</keyword>
<feature type="binding site" evidence="6">
    <location>
        <position position="391"/>
    </location>
    <ligand>
        <name>Mg(2+)</name>
        <dbReference type="ChEBI" id="CHEBI:18420"/>
    </ligand>
</feature>
<comment type="pathway">
    <text evidence="6">Metabolic intermediate biosynthesis; acetyl-CoA biosynthesis; acetyl-CoA from acetate: step 1/2.</text>
</comment>
<dbReference type="GO" id="GO:0006083">
    <property type="term" value="P:acetate metabolic process"/>
    <property type="evidence" value="ECO:0007669"/>
    <property type="project" value="TreeGrafter"/>
</dbReference>
<keyword evidence="2 6" id="KW-0808">Transferase</keyword>
<feature type="binding site" evidence="6">
    <location>
        <begin position="280"/>
        <end position="282"/>
    </location>
    <ligand>
        <name>ATP</name>
        <dbReference type="ChEBI" id="CHEBI:30616"/>
    </ligand>
</feature>
<dbReference type="InterPro" id="IPR000890">
    <property type="entry name" value="Aliphatic_acid_kin_short-chain"/>
</dbReference>
<dbReference type="PANTHER" id="PTHR21060:SF15">
    <property type="entry name" value="ACETATE KINASE-RELATED"/>
    <property type="match status" value="1"/>
</dbReference>
<evidence type="ECO:0000256" key="3">
    <source>
        <dbReference type="ARBA" id="ARBA00022741"/>
    </source>
</evidence>
<dbReference type="Gene3D" id="3.30.420.40">
    <property type="match status" value="2"/>
</dbReference>
<organism evidence="8 9">
    <name type="scientific">Eggerthia catenaformis OT 569 = DSM 20559</name>
    <dbReference type="NCBI Taxonomy" id="999415"/>
    <lineage>
        <taxon>Bacteria</taxon>
        <taxon>Bacillati</taxon>
        <taxon>Bacillota</taxon>
        <taxon>Erysipelotrichia</taxon>
        <taxon>Erysipelotrichales</taxon>
        <taxon>Coprobacillaceae</taxon>
        <taxon>Eggerthia</taxon>
    </lineage>
</organism>
<keyword evidence="6" id="KW-0460">Magnesium</keyword>
<evidence type="ECO:0000256" key="5">
    <source>
        <dbReference type="ARBA" id="ARBA00022840"/>
    </source>
</evidence>
<feature type="binding site" evidence="6">
    <location>
        <position position="15"/>
    </location>
    <ligand>
        <name>ATP</name>
        <dbReference type="ChEBI" id="CHEBI:30616"/>
    </ligand>
</feature>
<comment type="caution">
    <text evidence="8">The sequence shown here is derived from an EMBL/GenBank/DDBJ whole genome shotgun (WGS) entry which is preliminary data.</text>
</comment>
<dbReference type="PROSITE" id="PS01076">
    <property type="entry name" value="ACETATE_KINASE_2"/>
    <property type="match status" value="1"/>
</dbReference>
<protein>
    <recommendedName>
        <fullName evidence="6">Acetate kinase</fullName>
        <ecNumber evidence="6">2.7.2.1</ecNumber>
    </recommendedName>
    <alternativeName>
        <fullName evidence="6">Acetokinase</fullName>
    </alternativeName>
</protein>
<name>M2PKR0_9FIRM</name>
<dbReference type="InterPro" id="IPR043129">
    <property type="entry name" value="ATPase_NBD"/>
</dbReference>
<dbReference type="GO" id="GO:0008776">
    <property type="term" value="F:acetate kinase activity"/>
    <property type="evidence" value="ECO:0007669"/>
    <property type="project" value="UniProtKB-UniRule"/>
</dbReference>
<dbReference type="EC" id="2.7.2.1" evidence="6"/>
<dbReference type="SUPFAM" id="SSF53067">
    <property type="entry name" value="Actin-like ATPase domain"/>
    <property type="match status" value="2"/>
</dbReference>
<dbReference type="NCBIfam" id="TIGR00016">
    <property type="entry name" value="ackA"/>
    <property type="match status" value="1"/>
</dbReference>
<comment type="subunit">
    <text evidence="6">Homodimer.</text>
</comment>
<evidence type="ECO:0000256" key="2">
    <source>
        <dbReference type="ARBA" id="ARBA00022679"/>
    </source>
</evidence>
<keyword evidence="5 6" id="KW-0067">ATP-binding</keyword>